<dbReference type="CDD" id="cd04590">
    <property type="entry name" value="CBS_pair_CorC_HlyC_assoc"/>
    <property type="match status" value="1"/>
</dbReference>
<dbReference type="Pfam" id="PF01595">
    <property type="entry name" value="CNNM"/>
    <property type="match status" value="1"/>
</dbReference>
<keyword evidence="3 8" id="KW-0812">Transmembrane</keyword>
<dbReference type="Gene3D" id="3.10.580.10">
    <property type="entry name" value="CBS-domain"/>
    <property type="match status" value="2"/>
</dbReference>
<accession>A0ABQ8BL03</accession>
<feature type="region of interest" description="Disordered" evidence="10">
    <location>
        <begin position="1131"/>
        <end position="1156"/>
    </location>
</feature>
<evidence type="ECO:0000256" key="6">
    <source>
        <dbReference type="ARBA" id="ARBA00023136"/>
    </source>
</evidence>
<dbReference type="PROSITE" id="PS51344">
    <property type="entry name" value="HTH_TFE_IIE"/>
    <property type="match status" value="1"/>
</dbReference>
<dbReference type="Gene3D" id="3.30.40.10">
    <property type="entry name" value="Zinc/RING finger domain, C3HC4 (zinc finger)"/>
    <property type="match status" value="1"/>
</dbReference>
<dbReference type="InterPro" id="IPR017919">
    <property type="entry name" value="TFIIE/TFIIEa_HTH"/>
</dbReference>
<dbReference type="InterPro" id="IPR013083">
    <property type="entry name" value="Znf_RING/FYVE/PHD"/>
</dbReference>
<evidence type="ECO:0000313" key="15">
    <source>
        <dbReference type="Proteomes" id="UP000824890"/>
    </source>
</evidence>
<evidence type="ECO:0000256" key="1">
    <source>
        <dbReference type="ARBA" id="ARBA00004141"/>
    </source>
</evidence>
<evidence type="ECO:0000256" key="5">
    <source>
        <dbReference type="ARBA" id="ARBA00023015"/>
    </source>
</evidence>
<feature type="transmembrane region" description="Helical" evidence="11">
    <location>
        <begin position="95"/>
        <end position="114"/>
    </location>
</feature>
<name>A0ABQ8BL03_BRANA</name>
<keyword evidence="7" id="KW-0804">Transcription</keyword>
<organism evidence="14 15">
    <name type="scientific">Brassica napus</name>
    <name type="common">Rape</name>
    <dbReference type="NCBI Taxonomy" id="3708"/>
    <lineage>
        <taxon>Eukaryota</taxon>
        <taxon>Viridiplantae</taxon>
        <taxon>Streptophyta</taxon>
        <taxon>Embryophyta</taxon>
        <taxon>Tracheophyta</taxon>
        <taxon>Spermatophyta</taxon>
        <taxon>Magnoliopsida</taxon>
        <taxon>eudicotyledons</taxon>
        <taxon>Gunneridae</taxon>
        <taxon>Pentapetalae</taxon>
        <taxon>rosids</taxon>
        <taxon>malvids</taxon>
        <taxon>Brassicales</taxon>
        <taxon>Brassicaceae</taxon>
        <taxon>Brassiceae</taxon>
        <taxon>Brassica</taxon>
    </lineage>
</organism>
<evidence type="ECO:0000256" key="10">
    <source>
        <dbReference type="SAM" id="MobiDB-lite"/>
    </source>
</evidence>
<evidence type="ECO:0000259" key="12">
    <source>
        <dbReference type="PROSITE" id="PS51344"/>
    </source>
</evidence>
<evidence type="ECO:0008006" key="16">
    <source>
        <dbReference type="Google" id="ProtNLM"/>
    </source>
</evidence>
<feature type="region of interest" description="Disordered" evidence="10">
    <location>
        <begin position="897"/>
        <end position="925"/>
    </location>
</feature>
<evidence type="ECO:0000256" key="2">
    <source>
        <dbReference type="ARBA" id="ARBA00008947"/>
    </source>
</evidence>
<keyword evidence="5" id="KW-0805">Transcription regulation</keyword>
<feature type="transmembrane region" description="Helical" evidence="11">
    <location>
        <begin position="209"/>
        <end position="227"/>
    </location>
</feature>
<dbReference type="EMBL" id="JAGKQM010000010">
    <property type="protein sequence ID" value="KAH0905477.1"/>
    <property type="molecule type" value="Genomic_DNA"/>
</dbReference>
<reference evidence="14 15" key="1">
    <citation type="submission" date="2021-05" db="EMBL/GenBank/DDBJ databases">
        <title>Genome Assembly of Synthetic Allotetraploid Brassica napus Reveals Homoeologous Exchanges between Subgenomes.</title>
        <authorList>
            <person name="Davis J.T."/>
        </authorList>
    </citation>
    <scope>NUCLEOTIDE SEQUENCE [LARGE SCALE GENOMIC DNA]</scope>
    <source>
        <strain evidence="15">cv. Da-Ae</strain>
        <tissue evidence="14">Seedling</tissue>
    </source>
</reference>
<proteinExistence type="inferred from homology"/>
<feature type="coiled-coil region" evidence="9">
    <location>
        <begin position="1381"/>
        <end position="1408"/>
    </location>
</feature>
<feature type="compositionally biased region" description="Basic and acidic residues" evidence="10">
    <location>
        <begin position="897"/>
        <end position="907"/>
    </location>
</feature>
<keyword evidence="6 8" id="KW-0472">Membrane</keyword>
<evidence type="ECO:0000256" key="11">
    <source>
        <dbReference type="SAM" id="Phobius"/>
    </source>
</evidence>
<evidence type="ECO:0000256" key="3">
    <source>
        <dbReference type="ARBA" id="ARBA00022692"/>
    </source>
</evidence>
<feature type="region of interest" description="Disordered" evidence="10">
    <location>
        <begin position="1439"/>
        <end position="1459"/>
    </location>
</feature>
<keyword evidence="9" id="KW-0175">Coiled coil</keyword>
<feature type="compositionally biased region" description="Polar residues" evidence="10">
    <location>
        <begin position="1080"/>
        <end position="1093"/>
    </location>
</feature>
<dbReference type="InterPro" id="IPR002853">
    <property type="entry name" value="TFIIE_asu"/>
</dbReference>
<feature type="compositionally biased region" description="Basic and acidic residues" evidence="10">
    <location>
        <begin position="914"/>
        <end position="925"/>
    </location>
</feature>
<dbReference type="PANTHER" id="PTHR12064:SF88">
    <property type="entry name" value="BNAC05G01850D PROTEIN"/>
    <property type="match status" value="1"/>
</dbReference>
<dbReference type="SUPFAM" id="SSF57783">
    <property type="entry name" value="Zinc beta-ribbon"/>
    <property type="match status" value="1"/>
</dbReference>
<dbReference type="InterPro" id="IPR024550">
    <property type="entry name" value="TFIIEa/SarR/Rpc3_HTH_dom"/>
</dbReference>
<evidence type="ECO:0000259" key="13">
    <source>
        <dbReference type="PROSITE" id="PS51846"/>
    </source>
</evidence>
<feature type="region of interest" description="Disordered" evidence="10">
    <location>
        <begin position="951"/>
        <end position="995"/>
    </location>
</feature>
<feature type="region of interest" description="Disordered" evidence="10">
    <location>
        <begin position="1080"/>
        <end position="1099"/>
    </location>
</feature>
<evidence type="ECO:0000256" key="8">
    <source>
        <dbReference type="PROSITE-ProRule" id="PRU01193"/>
    </source>
</evidence>
<keyword evidence="15" id="KW-1185">Reference proteome</keyword>
<comment type="similarity">
    <text evidence="2">Belongs to the TFIIE alpha subunit family.</text>
</comment>
<dbReference type="InterPro" id="IPR046342">
    <property type="entry name" value="CBS_dom_sf"/>
</dbReference>
<evidence type="ECO:0000256" key="9">
    <source>
        <dbReference type="SAM" id="Coils"/>
    </source>
</evidence>
<gene>
    <name evidence="14" type="ORF">HID58_037304</name>
</gene>
<dbReference type="Pfam" id="PF02002">
    <property type="entry name" value="TFIIE_alpha"/>
    <property type="match status" value="1"/>
</dbReference>
<keyword evidence="4 8" id="KW-1133">Transmembrane helix</keyword>
<evidence type="ECO:0000256" key="4">
    <source>
        <dbReference type="ARBA" id="ARBA00022989"/>
    </source>
</evidence>
<evidence type="ECO:0000313" key="14">
    <source>
        <dbReference type="EMBL" id="KAH0905477.1"/>
    </source>
</evidence>
<dbReference type="SMART" id="SM00531">
    <property type="entry name" value="TFIIE"/>
    <property type="match status" value="1"/>
</dbReference>
<dbReference type="PANTHER" id="PTHR12064">
    <property type="entry name" value="METAL TRANSPORTER CNNM"/>
    <property type="match status" value="1"/>
</dbReference>
<feature type="domain" description="CNNM transmembrane" evidence="13">
    <location>
        <begin position="123"/>
        <end position="230"/>
    </location>
</feature>
<dbReference type="PROSITE" id="PS51846">
    <property type="entry name" value="CNNM"/>
    <property type="match status" value="2"/>
</dbReference>
<evidence type="ECO:0000256" key="7">
    <source>
        <dbReference type="ARBA" id="ARBA00023163"/>
    </source>
</evidence>
<dbReference type="InterPro" id="IPR045095">
    <property type="entry name" value="ACDP"/>
</dbReference>
<dbReference type="InterPro" id="IPR002550">
    <property type="entry name" value="CNNM"/>
</dbReference>
<protein>
    <recommendedName>
        <fullName evidence="16">Transcription initiation factor IIE subunit alpha</fullName>
    </recommendedName>
</protein>
<feature type="transmembrane region" description="Helical" evidence="11">
    <location>
        <begin position="126"/>
        <end position="157"/>
    </location>
</feature>
<comment type="subcellular location">
    <subcellularLocation>
        <location evidence="1">Membrane</location>
        <topology evidence="1">Multi-pass membrane protein</topology>
    </subcellularLocation>
</comment>
<dbReference type="Proteomes" id="UP000824890">
    <property type="component" value="Unassembled WGS sequence"/>
</dbReference>
<feature type="transmembrane region" description="Helical" evidence="11">
    <location>
        <begin position="31"/>
        <end position="63"/>
    </location>
</feature>
<dbReference type="InterPro" id="IPR044751">
    <property type="entry name" value="Ion_transp-like_CBS"/>
</dbReference>
<feature type="domain" description="HTH TFE/IIEalpha-type" evidence="12">
    <location>
        <begin position="552"/>
        <end position="679"/>
    </location>
</feature>
<sequence length="1483" mass="163597">MVVLSMMALVKTAYSLNSFVFEAEDIVFGSPWWFVVVSVACLLVLFAGIMSGLTLGLMSLGLVELEILQQSGSSAEKKQAATKSKLEKNKKASKMVVLSMMALVKTAYSLNSFVFEAEDIVFGSPWWFVVVSVACLLVLFAGIMSGLTLGLMSLGLVELEILQQSGSSAEKKQAAAILPVVKKQHQLLVTLLLCNAAAMEALPICLDKIFHPFVAVLLSVTFVLAFGEVLDAVIGHNNTLFRRAQLKALVSIHSQEAGKGGELTHEETMIISGALDLSEKTAEEAMTPIESTFSLDVTTKLDWETIGKILSKGHSRIPVYLGNPKNIIGLLLVKSLLTVRAEAETPISSVSIRKIPRVPSDMPLYDILNEFQKGSSHMAAVVKVKDKDKRKSMQLLSHEETPKENINLYTSPHLITPLLKHDVVVDIDKAPKHVEKRGINFQLNGSVTRDLPRLLEDNEDEEVIGIITLEDVFEELLQAEIVDETDVYIDVHKRVRVAAAAAAAVSSIARASPVEYQSKGGVTVKKLVGKEGRISSMDSKGPVQKTVVLEPFIKLVRLLARAFYDDYTTKSDNQQKTARSDNRGIAVVVLDELTRKQWVREEDLAKELKLHAKQLRKIIRHFEEQNLIMRDHRKETAKGAKMYSVAVAATTGGRAEDKVKFHTHSYCCLNYPQIYDIVRYKLHRMKKKLKDELEDKNTVQEYGCPNCQRKYNALDALRLISMEDDAFHCENCNGELVVECNKLTSEEVADGDDNARRRRREKLRDMLQKMEVQIKPLMDQINRVKDLPVPDFGSLIAWEARAAIAARENGELNPNDPLRSQGGYGSTPMPFLGETKVINQLHFLIAIMEDEAMILLWNVEVNLGEGKEDVTSNGGDSSLKVLPPWMIKQGMNLTEEQRGEMRHEAKVDVGSSKLSDDKKSAMESGDAKDLLKDEYFKAYYAALIQQQQELAQKQRQEESGGEVVAPDSELASTSSDRQVGMKSKREEEEDEWEEEVAPVPVAGNGNYKVDLNVEAAEASGGDTKVSLLTSLMGFTSVYRSLTQIFPQVDARMLRAVAIEHPKDPDEAASVVLSEILPSLPTDSTQSLSKSSPSIPEREVERDLEDVVSKYHHDGLLVASASKSTSVYSSSSSETIPLVTGRGHDDTSAPSTLPNVGPGVVCHKDVESEEQVQSLGKAPGQELGSYDFFGKCFDVPILPPPQIDLLHVTEDDLASVFPAVPRDGVESTRDFWQKLGFHMTWNQAEDSITSIGSLNAAEKGSCFQVGTGSTHDQSSKSSVTSVNGDAEVGGAFSSSTHGCSVDHLEEIIEYSKTNKKTLLALMDSVTSLMKEVELEEKDAEKSELEAARGGLDTLEKVEEFKKMLKHAKEANDINAGEVYGEKSILATEAKELENRLLNLSEERNKSLAVLDEEKSLLTSSCGSSVRSLVLETLAEPLNGMLETSSSNNKIPEEEEASSTMNKLKNDCRELLEDGWDIFDKEIEL</sequence>
<feature type="domain" description="CNNM transmembrane" evidence="13">
    <location>
        <begin position="29"/>
        <end position="81"/>
    </location>
</feature>
<dbReference type="SUPFAM" id="SSF54631">
    <property type="entry name" value="CBS-domain pair"/>
    <property type="match status" value="1"/>
</dbReference>
<comment type="caution">
    <text evidence="14">The sequence shown here is derived from an EMBL/GenBank/DDBJ whole genome shotgun (WGS) entry which is preliminary data.</text>
</comment>